<dbReference type="SUPFAM" id="SSF56496">
    <property type="entry name" value="Fibrinogen C-terminal domain-like"/>
    <property type="match status" value="1"/>
</dbReference>
<dbReference type="Gene3D" id="3.90.215.10">
    <property type="entry name" value="Gamma Fibrinogen, chain A, domain 1"/>
    <property type="match status" value="1"/>
</dbReference>
<dbReference type="Proteomes" id="UP000225706">
    <property type="component" value="Unassembled WGS sequence"/>
</dbReference>
<dbReference type="GO" id="GO:0005615">
    <property type="term" value="C:extracellular space"/>
    <property type="evidence" value="ECO:0007669"/>
    <property type="project" value="TreeGrafter"/>
</dbReference>
<organism evidence="2 3">
    <name type="scientific">Stylophora pistillata</name>
    <name type="common">Smooth cauliflower coral</name>
    <dbReference type="NCBI Taxonomy" id="50429"/>
    <lineage>
        <taxon>Eukaryota</taxon>
        <taxon>Metazoa</taxon>
        <taxon>Cnidaria</taxon>
        <taxon>Anthozoa</taxon>
        <taxon>Hexacorallia</taxon>
        <taxon>Scleractinia</taxon>
        <taxon>Astrocoeniina</taxon>
        <taxon>Pocilloporidae</taxon>
        <taxon>Stylophora</taxon>
    </lineage>
</organism>
<dbReference type="SMART" id="SM00186">
    <property type="entry name" value="FBG"/>
    <property type="match status" value="1"/>
</dbReference>
<dbReference type="CDD" id="cd00087">
    <property type="entry name" value="FReD"/>
    <property type="match status" value="1"/>
</dbReference>
<evidence type="ECO:0000313" key="3">
    <source>
        <dbReference type="Proteomes" id="UP000225706"/>
    </source>
</evidence>
<dbReference type="AlphaFoldDB" id="A0A2B4SM14"/>
<accession>A0A2B4SM14</accession>
<comment type="caution">
    <text evidence="2">The sequence shown here is derived from an EMBL/GenBank/DDBJ whole genome shotgun (WGS) entry which is preliminary data.</text>
</comment>
<dbReference type="PANTHER" id="PTHR19143">
    <property type="entry name" value="FIBRINOGEN/TENASCIN/ANGIOPOEITIN"/>
    <property type="match status" value="1"/>
</dbReference>
<reference evidence="3" key="1">
    <citation type="journal article" date="2017" name="bioRxiv">
        <title>Comparative analysis of the genomes of Stylophora pistillata and Acropora digitifera provides evidence for extensive differences between species of corals.</title>
        <authorList>
            <person name="Voolstra C.R."/>
            <person name="Li Y."/>
            <person name="Liew Y.J."/>
            <person name="Baumgarten S."/>
            <person name="Zoccola D."/>
            <person name="Flot J.-F."/>
            <person name="Tambutte S."/>
            <person name="Allemand D."/>
            <person name="Aranda M."/>
        </authorList>
    </citation>
    <scope>NUCLEOTIDE SEQUENCE [LARGE SCALE GENOMIC DNA]</scope>
</reference>
<evidence type="ECO:0000259" key="1">
    <source>
        <dbReference type="PROSITE" id="PS51406"/>
    </source>
</evidence>
<dbReference type="InterPro" id="IPR050373">
    <property type="entry name" value="Fibrinogen_C-term_domain"/>
</dbReference>
<dbReference type="OrthoDB" id="7735550at2759"/>
<gene>
    <name evidence="2" type="primary">fibcd1-a</name>
    <name evidence="2" type="ORF">AWC38_SpisGene5600</name>
</gene>
<dbReference type="NCBIfam" id="NF040941">
    <property type="entry name" value="GGGWT_bact"/>
    <property type="match status" value="1"/>
</dbReference>
<evidence type="ECO:0000313" key="2">
    <source>
        <dbReference type="EMBL" id="PFX29628.1"/>
    </source>
</evidence>
<name>A0A2B4SM14_STYPI</name>
<feature type="domain" description="Fibrinogen C-terminal" evidence="1">
    <location>
        <begin position="271"/>
        <end position="426"/>
    </location>
</feature>
<dbReference type="EMBL" id="LSMT01000063">
    <property type="protein sequence ID" value="PFX29628.1"/>
    <property type="molecule type" value="Genomic_DNA"/>
</dbReference>
<dbReference type="SUPFAM" id="SSF56219">
    <property type="entry name" value="DNase I-like"/>
    <property type="match status" value="1"/>
</dbReference>
<dbReference type="InterPro" id="IPR036691">
    <property type="entry name" value="Endo/exonu/phosph_ase_sf"/>
</dbReference>
<dbReference type="InterPro" id="IPR002181">
    <property type="entry name" value="Fibrinogen_a/b/g_C_dom"/>
</dbReference>
<dbReference type="Pfam" id="PF00147">
    <property type="entry name" value="Fibrinogen_C"/>
    <property type="match status" value="1"/>
</dbReference>
<dbReference type="PROSITE" id="PS51406">
    <property type="entry name" value="FIBRINOGEN_C_2"/>
    <property type="match status" value="1"/>
</dbReference>
<protein>
    <submittedName>
        <fullName evidence="2">Fibrinogen C domain-containing protein 1-A</fullName>
    </submittedName>
</protein>
<dbReference type="InterPro" id="IPR014716">
    <property type="entry name" value="Fibrinogen_a/b/g_C_1"/>
</dbReference>
<dbReference type="PANTHER" id="PTHR19143:SF444">
    <property type="entry name" value="PROTEIN SCABROUS"/>
    <property type="match status" value="1"/>
</dbReference>
<dbReference type="Gene3D" id="3.60.10.10">
    <property type="entry name" value="Endonuclease/exonuclease/phosphatase"/>
    <property type="match status" value="1"/>
</dbReference>
<dbReference type="InterPro" id="IPR036056">
    <property type="entry name" value="Fibrinogen-like_C"/>
</dbReference>
<keyword evidence="3" id="KW-1185">Reference proteome</keyword>
<proteinExistence type="predicted"/>
<sequence length="859" mass="96511">MKSDRIRKDCFKVGNALTFNAAREMAKSEESAEKQLQLINTEVHSINAPKGYQGLKNQRRNTGSGKSQACRNCGWGPHSRDLCPAKNATFHYCRKVGHLAKSESPLGSLPITEPTSVLCKIDSGAETKIIPTSLYNRLAPRVMNLQKPTTKLTAYGGTEIPSLGICRVYVKGPNSPEPKVIQAEVVDVDGPPIIGNISAQSLNLLKLNWAVAAKVAANQPVSPLNYSTHVSEVSFGVLSCVLTRTYSTSSAARYVCLGRATKLCPRFILLKFCLSVPKNCAQLYKYGKITSGVYMINPDHAGPDFAVFCDQTTDGGGWTVVQKRLDGSVIFDLSWSDYKNGFGNLKGEFWLGLDKIHRLTKSTTKLRVDLEDFHSKTAYTVYDMFAVADESKKYRLSVSKYSGTAGDSLIGHHGYSFSTKDQDNDSNEGVVYIWNSNSTTTEQNLIFFKDTIESLESALERKFEKSEQRFQTHIHNAIKSLANYDQTEQDLRLMNVNGYYKFNLKIGHLNINPLQNKLDEVKNILNKYLFDIFFISETKLDGTTSDSFLQQLGYRTILRDRKRGTGGLIAFVREDLPVCLRRNLEPESVESLCLDVMDSKKARFIVCACYISPKFCKITDFLSSLTSAIELMYTSRQEILLIGDFNIDLLVGEHGVDAEDNSLMDLCDSGDQLPWITPLIQREISRRNRLFKKHARSSTTTSWEEFKEQRNKVTSLKRKGLKAFCMEASSNTKHHGEFWNKLRPLFPSKENKQSKIILIENERVTTDSLMVAEMFNNYFCEASRSDGDSKEMVEFVDHPSVILIAEKTCDDVFDLVPVDVGYIRKILDTLDPRKAVGCDKISQRLLRLSSPVIAEPVPV</sequence>